<dbReference type="EMBL" id="HACA01005087">
    <property type="protein sequence ID" value="CDW22448.1"/>
    <property type="molecule type" value="Transcribed_RNA"/>
</dbReference>
<name>A0A0K2T8X4_LEPSM</name>
<evidence type="ECO:0000313" key="1">
    <source>
        <dbReference type="EMBL" id="CDW22448.1"/>
    </source>
</evidence>
<accession>A0A0K2T8X4</accession>
<protein>
    <submittedName>
        <fullName evidence="1">Uncharacterized protein</fullName>
    </submittedName>
</protein>
<reference evidence="1" key="1">
    <citation type="submission" date="2014-05" db="EMBL/GenBank/DDBJ databases">
        <authorList>
            <person name="Chronopoulou M."/>
        </authorList>
    </citation>
    <scope>NUCLEOTIDE SEQUENCE</scope>
    <source>
        <tissue evidence="1">Whole organism</tissue>
    </source>
</reference>
<feature type="non-terminal residue" evidence="1">
    <location>
        <position position="1"/>
    </location>
</feature>
<proteinExistence type="predicted"/>
<dbReference type="AlphaFoldDB" id="A0A0K2T8X4"/>
<organism evidence="1">
    <name type="scientific">Lepeophtheirus salmonis</name>
    <name type="common">Salmon louse</name>
    <name type="synonym">Caligus salmonis</name>
    <dbReference type="NCBI Taxonomy" id="72036"/>
    <lineage>
        <taxon>Eukaryota</taxon>
        <taxon>Metazoa</taxon>
        <taxon>Ecdysozoa</taxon>
        <taxon>Arthropoda</taxon>
        <taxon>Crustacea</taxon>
        <taxon>Multicrustacea</taxon>
        <taxon>Hexanauplia</taxon>
        <taxon>Copepoda</taxon>
        <taxon>Siphonostomatoida</taxon>
        <taxon>Caligidae</taxon>
        <taxon>Lepeophtheirus</taxon>
    </lineage>
</organism>
<sequence length="61" mass="7358">KENTIVTFKFIYIYFNIHFATIDTKDRRECLLQREKLTIRRTLINGQKEGREHATIVFLIT</sequence>